<dbReference type="EMBL" id="VYKK01000021">
    <property type="protein sequence ID" value="KAA9000430.1"/>
    <property type="molecule type" value="Genomic_DNA"/>
</dbReference>
<dbReference type="GO" id="GO:0009982">
    <property type="term" value="F:pseudouridine synthase activity"/>
    <property type="evidence" value="ECO:0007669"/>
    <property type="project" value="InterPro"/>
</dbReference>
<comment type="caution">
    <text evidence="6">The sequence shown here is derived from an EMBL/GenBank/DDBJ whole genome shotgun (WGS) entry which is preliminary data.</text>
</comment>
<dbReference type="Gene3D" id="3.30.2350.10">
    <property type="entry name" value="Pseudouridine synthase"/>
    <property type="match status" value="1"/>
</dbReference>
<dbReference type="GO" id="GO:0140098">
    <property type="term" value="F:catalytic activity, acting on RNA"/>
    <property type="evidence" value="ECO:0007669"/>
    <property type="project" value="UniProtKB-ARBA"/>
</dbReference>
<dbReference type="InterPro" id="IPR020103">
    <property type="entry name" value="PsdUridine_synth_cat_dom_sf"/>
</dbReference>
<comment type="catalytic activity">
    <reaction evidence="1 4">
        <text>a uridine in RNA = a pseudouridine in RNA</text>
        <dbReference type="Rhea" id="RHEA:48348"/>
        <dbReference type="Rhea" id="RHEA-COMP:12068"/>
        <dbReference type="Rhea" id="RHEA-COMP:12069"/>
        <dbReference type="ChEBI" id="CHEBI:65314"/>
        <dbReference type="ChEBI" id="CHEBI:65315"/>
    </reaction>
</comment>
<feature type="domain" description="Pseudouridine synthase RsuA/RluA-like" evidence="5">
    <location>
        <begin position="76"/>
        <end position="226"/>
    </location>
</feature>
<evidence type="ECO:0000313" key="7">
    <source>
        <dbReference type="Proteomes" id="UP000367750"/>
    </source>
</evidence>
<gene>
    <name evidence="6" type="ORF">F4V43_14780</name>
</gene>
<evidence type="ECO:0000259" key="5">
    <source>
        <dbReference type="Pfam" id="PF00849"/>
    </source>
</evidence>
<evidence type="ECO:0000256" key="2">
    <source>
        <dbReference type="ARBA" id="ARBA00010876"/>
    </source>
</evidence>
<dbReference type="AlphaFoldDB" id="A0A5J5G1M9"/>
<dbReference type="EC" id="5.4.99.-" evidence="4"/>
<keyword evidence="7" id="KW-1185">Reference proteome</keyword>
<dbReference type="InterPro" id="IPR006225">
    <property type="entry name" value="PsdUridine_synth_RluC/D"/>
</dbReference>
<dbReference type="RefSeq" id="WP_150459059.1">
    <property type="nucleotide sequence ID" value="NZ_VYKK01000021.1"/>
</dbReference>
<dbReference type="PANTHER" id="PTHR21600">
    <property type="entry name" value="MITOCHONDRIAL RNA PSEUDOURIDINE SYNTHASE"/>
    <property type="match status" value="1"/>
</dbReference>
<dbReference type="CDD" id="cd02869">
    <property type="entry name" value="PseudoU_synth_RluA_like"/>
    <property type="match status" value="1"/>
</dbReference>
<protein>
    <recommendedName>
        <fullName evidence="4">Pseudouridine synthase</fullName>
        <ecNumber evidence="4">5.4.99.-</ecNumber>
    </recommendedName>
</protein>
<dbReference type="SUPFAM" id="SSF55120">
    <property type="entry name" value="Pseudouridine synthase"/>
    <property type="match status" value="1"/>
</dbReference>
<dbReference type="Pfam" id="PF00849">
    <property type="entry name" value="PseudoU_synth_2"/>
    <property type="match status" value="1"/>
</dbReference>
<dbReference type="Proteomes" id="UP000367750">
    <property type="component" value="Unassembled WGS sequence"/>
</dbReference>
<evidence type="ECO:0000256" key="3">
    <source>
        <dbReference type="PIRSR" id="PIRSR606225-1"/>
    </source>
</evidence>
<dbReference type="GO" id="GO:0000455">
    <property type="term" value="P:enzyme-directed rRNA pseudouridine synthesis"/>
    <property type="evidence" value="ECO:0007669"/>
    <property type="project" value="TreeGrafter"/>
</dbReference>
<keyword evidence="4" id="KW-0413">Isomerase</keyword>
<dbReference type="OrthoDB" id="9773999at2"/>
<comment type="similarity">
    <text evidence="2 4">Belongs to the pseudouridine synthase RluA family.</text>
</comment>
<name>A0A5J5G1M9_9BACL</name>
<dbReference type="PANTHER" id="PTHR21600:SF71">
    <property type="entry name" value="PSEUDOURIDINE SYNTHASE"/>
    <property type="match status" value="1"/>
</dbReference>
<proteinExistence type="inferred from homology"/>
<sequence>MPGKPVAGASEPALAAEDWLRNAAKVPEKLLARLLREGGVQWRGDRLRVALFPPREPGLAPDWCGLDVLYEDDFCLVALKPAGMNVHPDGSGREEPTLDGAVAGHYAMTGQACAVRHIHRLDKDTSGPVLYAKNELAQLVLDEAMAAKMISRRYAALVYGEVPDTLQVIDEPIGRDRHHSGRRRVSPSGQNAVTRITGLEKYRGASLVRLELETGRTHQIRVHFSHLGFPLIGDLLYGGGPVPGRPRAGAAVKRQALHGESLVFPHPWTREKTEVVCPWPEDLERLRRDLEAGGPPAGR</sequence>
<feature type="active site" evidence="3">
    <location>
        <position position="122"/>
    </location>
</feature>
<comment type="function">
    <text evidence="4">Responsible for synthesis of pseudouridine from uracil.</text>
</comment>
<reference evidence="6 7" key="1">
    <citation type="submission" date="2019-09" db="EMBL/GenBank/DDBJ databases">
        <title>Bacillus ochoae sp. nov., Paenibacillus whitsoniae sp. nov., Paenibacillus spiritus sp. nov. Isolated from the Mars Exploration Rover during spacecraft assembly.</title>
        <authorList>
            <person name="Seuylemezian A."/>
            <person name="Vaishampayan P."/>
        </authorList>
    </citation>
    <scope>NUCLEOTIDE SEQUENCE [LARGE SCALE GENOMIC DNA]</scope>
    <source>
        <strain evidence="6 7">MER_111</strain>
    </source>
</reference>
<dbReference type="InterPro" id="IPR050188">
    <property type="entry name" value="RluA_PseudoU_synthase"/>
</dbReference>
<dbReference type="NCBIfam" id="TIGR00005">
    <property type="entry name" value="rluA_subfam"/>
    <property type="match status" value="1"/>
</dbReference>
<dbReference type="GO" id="GO:0003723">
    <property type="term" value="F:RNA binding"/>
    <property type="evidence" value="ECO:0007669"/>
    <property type="project" value="InterPro"/>
</dbReference>
<evidence type="ECO:0000313" key="6">
    <source>
        <dbReference type="EMBL" id="KAA9000430.1"/>
    </source>
</evidence>
<evidence type="ECO:0000256" key="4">
    <source>
        <dbReference type="RuleBase" id="RU362028"/>
    </source>
</evidence>
<dbReference type="InterPro" id="IPR006145">
    <property type="entry name" value="PsdUridine_synth_RsuA/RluA"/>
</dbReference>
<accession>A0A5J5G1M9</accession>
<evidence type="ECO:0000256" key="1">
    <source>
        <dbReference type="ARBA" id="ARBA00000073"/>
    </source>
</evidence>
<organism evidence="6 7">
    <name type="scientific">Paenibacillus spiritus</name>
    <dbReference type="NCBI Taxonomy" id="2496557"/>
    <lineage>
        <taxon>Bacteria</taxon>
        <taxon>Bacillati</taxon>
        <taxon>Bacillota</taxon>
        <taxon>Bacilli</taxon>
        <taxon>Bacillales</taxon>
        <taxon>Paenibacillaceae</taxon>
        <taxon>Paenibacillus</taxon>
    </lineage>
</organism>